<protein>
    <recommendedName>
        <fullName evidence="10">Mitogen-activated protein kinase</fullName>
        <ecNumber evidence="10">2.7.11.24</ecNumber>
    </recommendedName>
</protein>
<proteinExistence type="inferred from homology"/>
<comment type="cofactor">
    <cofactor evidence="10">
        <name>Mg(2+)</name>
        <dbReference type="ChEBI" id="CHEBI:18420"/>
    </cofactor>
</comment>
<evidence type="ECO:0000256" key="10">
    <source>
        <dbReference type="RuleBase" id="RU361165"/>
    </source>
</evidence>
<evidence type="ECO:0000256" key="8">
    <source>
        <dbReference type="PROSITE-ProRule" id="PRU10141"/>
    </source>
</evidence>
<dbReference type="Proteomes" id="UP001515480">
    <property type="component" value="Unassembled WGS sequence"/>
</dbReference>
<keyword evidence="5 8" id="KW-0067">ATP-binding</keyword>
<dbReference type="InterPro" id="IPR011009">
    <property type="entry name" value="Kinase-like_dom_sf"/>
</dbReference>
<evidence type="ECO:0000313" key="13">
    <source>
        <dbReference type="EMBL" id="KAL1529995.1"/>
    </source>
</evidence>
<reference evidence="13 14" key="1">
    <citation type="journal article" date="2024" name="Science">
        <title>Giant polyketide synthase enzymes in the biosynthesis of giant marine polyether toxins.</title>
        <authorList>
            <person name="Fallon T.R."/>
            <person name="Shende V.V."/>
            <person name="Wierzbicki I.H."/>
            <person name="Pendleton A.L."/>
            <person name="Watervoot N.F."/>
            <person name="Auber R.P."/>
            <person name="Gonzalez D.J."/>
            <person name="Wisecaver J.H."/>
            <person name="Moore B.S."/>
        </authorList>
    </citation>
    <scope>NUCLEOTIDE SEQUENCE [LARGE SCALE GENOMIC DNA]</scope>
    <source>
        <strain evidence="13 14">12B1</strain>
    </source>
</reference>
<sequence>MSVNLLKDRFFRGVRSDLEKRYQLSTAIGRGAYGEVWSASDAHGVVAIKKINNCFAQTTEAKRILRELRILRHISHPHIIRIRDVLHPQSESSFTDVWVVFDFVDFDLRKLIASSQFLTIIHIQWISVQILEALRYLHSAHVLHRDLKPANVLVNDRCDVKICDFGLARVFDEDLWKMNEDKLESQRHPVPMSRQSSSSGMGPMVTRQMTTHVVTRWYRAPELILLQRYTTAIDMWSFGCIFFELLTMLPESKFGPGERNALFPGQSCFPLSPTDDEKASPASLDQLNVIFAVIGTPKGPFNWIERKEMREHLSALDPVEPTPLLELFPATSQMPQNAIDFLNGMLAFEPGKRTTVANALAHPFLDSLANHAPGLLAAKPVDAATIDFEHTDIKLPQVRRKILDEIHYYSQRRTISATSDSGIASEKQDSTPNTIIPQEPDGDEANRKRKRREASASADVAAKRTR</sequence>
<dbReference type="InterPro" id="IPR000719">
    <property type="entry name" value="Prot_kinase_dom"/>
</dbReference>
<evidence type="ECO:0000256" key="1">
    <source>
        <dbReference type="ARBA" id="ARBA00022527"/>
    </source>
</evidence>
<dbReference type="SUPFAM" id="SSF56112">
    <property type="entry name" value="Protein kinase-like (PK-like)"/>
    <property type="match status" value="1"/>
</dbReference>
<dbReference type="InterPro" id="IPR008271">
    <property type="entry name" value="Ser/Thr_kinase_AS"/>
</dbReference>
<dbReference type="GO" id="GO:0004707">
    <property type="term" value="F:MAP kinase activity"/>
    <property type="evidence" value="ECO:0007669"/>
    <property type="project" value="UniProtKB-EC"/>
</dbReference>
<dbReference type="Gene3D" id="3.30.200.20">
    <property type="entry name" value="Phosphorylase Kinase, domain 1"/>
    <property type="match status" value="1"/>
</dbReference>
<dbReference type="Pfam" id="PF00069">
    <property type="entry name" value="Pkinase"/>
    <property type="match status" value="1"/>
</dbReference>
<dbReference type="InterPro" id="IPR050117">
    <property type="entry name" value="MAPK"/>
</dbReference>
<keyword evidence="3 8" id="KW-0547">Nucleotide-binding</keyword>
<name>A0AB34K6U2_PRYPA</name>
<comment type="catalytic activity">
    <reaction evidence="7">
        <text>L-seryl-[protein] + ATP = O-phospho-L-seryl-[protein] + ADP + H(+)</text>
        <dbReference type="Rhea" id="RHEA:17989"/>
        <dbReference type="Rhea" id="RHEA-COMP:9863"/>
        <dbReference type="Rhea" id="RHEA-COMP:11604"/>
        <dbReference type="ChEBI" id="CHEBI:15378"/>
        <dbReference type="ChEBI" id="CHEBI:29999"/>
        <dbReference type="ChEBI" id="CHEBI:30616"/>
        <dbReference type="ChEBI" id="CHEBI:83421"/>
        <dbReference type="ChEBI" id="CHEBI:456216"/>
        <dbReference type="EC" id="2.7.11.1"/>
    </reaction>
</comment>
<dbReference type="Gene3D" id="1.10.510.10">
    <property type="entry name" value="Transferase(Phosphotransferase) domain 1"/>
    <property type="match status" value="1"/>
</dbReference>
<dbReference type="PANTHER" id="PTHR24055">
    <property type="entry name" value="MITOGEN-ACTIVATED PROTEIN KINASE"/>
    <property type="match status" value="1"/>
</dbReference>
<feature type="region of interest" description="Disordered" evidence="11">
    <location>
        <begin position="417"/>
        <end position="466"/>
    </location>
</feature>
<dbReference type="EC" id="2.7.11.24" evidence="10"/>
<keyword evidence="4 10" id="KW-0418">Kinase</keyword>
<keyword evidence="14" id="KW-1185">Reference proteome</keyword>
<accession>A0AB34K6U2</accession>
<dbReference type="EMBL" id="JBGBPQ010000001">
    <property type="protein sequence ID" value="KAL1529995.1"/>
    <property type="molecule type" value="Genomic_DNA"/>
</dbReference>
<feature type="domain" description="Protein kinase" evidence="12">
    <location>
        <begin position="22"/>
        <end position="365"/>
    </location>
</feature>
<keyword evidence="10" id="KW-0460">Magnesium</keyword>
<dbReference type="GO" id="GO:0005524">
    <property type="term" value="F:ATP binding"/>
    <property type="evidence" value="ECO:0007669"/>
    <property type="project" value="UniProtKB-UniRule"/>
</dbReference>
<dbReference type="CDD" id="cd07834">
    <property type="entry name" value="STKc_MAPK"/>
    <property type="match status" value="1"/>
</dbReference>
<feature type="binding site" evidence="8">
    <location>
        <position position="50"/>
    </location>
    <ligand>
        <name>ATP</name>
        <dbReference type="ChEBI" id="CHEBI:30616"/>
    </ligand>
</feature>
<evidence type="ECO:0000256" key="3">
    <source>
        <dbReference type="ARBA" id="ARBA00022741"/>
    </source>
</evidence>
<comment type="catalytic activity">
    <reaction evidence="6">
        <text>L-threonyl-[protein] + ATP = O-phospho-L-threonyl-[protein] + ADP + H(+)</text>
        <dbReference type="Rhea" id="RHEA:46608"/>
        <dbReference type="Rhea" id="RHEA-COMP:11060"/>
        <dbReference type="Rhea" id="RHEA-COMP:11605"/>
        <dbReference type="ChEBI" id="CHEBI:15378"/>
        <dbReference type="ChEBI" id="CHEBI:30013"/>
        <dbReference type="ChEBI" id="CHEBI:30616"/>
        <dbReference type="ChEBI" id="CHEBI:61977"/>
        <dbReference type="ChEBI" id="CHEBI:456216"/>
        <dbReference type="EC" id="2.7.11.1"/>
    </reaction>
</comment>
<dbReference type="FunFam" id="1.10.510.10:FF:000405">
    <property type="entry name" value="Mitogen-activated protein kinase"/>
    <property type="match status" value="1"/>
</dbReference>
<evidence type="ECO:0000256" key="2">
    <source>
        <dbReference type="ARBA" id="ARBA00022679"/>
    </source>
</evidence>
<dbReference type="InterPro" id="IPR017441">
    <property type="entry name" value="Protein_kinase_ATP_BS"/>
</dbReference>
<comment type="caution">
    <text evidence="13">The sequence shown here is derived from an EMBL/GenBank/DDBJ whole genome shotgun (WGS) entry which is preliminary data.</text>
</comment>
<evidence type="ECO:0000256" key="7">
    <source>
        <dbReference type="ARBA" id="ARBA00048679"/>
    </source>
</evidence>
<dbReference type="PROSITE" id="PS50011">
    <property type="entry name" value="PROTEIN_KINASE_DOM"/>
    <property type="match status" value="1"/>
</dbReference>
<keyword evidence="2 10" id="KW-0808">Transferase</keyword>
<comment type="catalytic activity">
    <reaction evidence="10">
        <text>L-threonyl-[protein] + ATP = O-phospho-L-threonyl-[protein] + ADP + H(+)</text>
        <dbReference type="Rhea" id="RHEA:46608"/>
        <dbReference type="Rhea" id="RHEA-COMP:11060"/>
        <dbReference type="Rhea" id="RHEA-COMP:11605"/>
        <dbReference type="ChEBI" id="CHEBI:15378"/>
        <dbReference type="ChEBI" id="CHEBI:30013"/>
        <dbReference type="ChEBI" id="CHEBI:30616"/>
        <dbReference type="ChEBI" id="CHEBI:61977"/>
        <dbReference type="ChEBI" id="CHEBI:456216"/>
        <dbReference type="EC" id="2.7.11.24"/>
    </reaction>
</comment>
<evidence type="ECO:0000256" key="5">
    <source>
        <dbReference type="ARBA" id="ARBA00022840"/>
    </source>
</evidence>
<evidence type="ECO:0000256" key="6">
    <source>
        <dbReference type="ARBA" id="ARBA00047899"/>
    </source>
</evidence>
<evidence type="ECO:0000256" key="11">
    <source>
        <dbReference type="SAM" id="MobiDB-lite"/>
    </source>
</evidence>
<keyword evidence="1 9" id="KW-0723">Serine/threonine-protein kinase</keyword>
<gene>
    <name evidence="13" type="ORF">AB1Y20_000921</name>
</gene>
<dbReference type="PROSITE" id="PS00107">
    <property type="entry name" value="PROTEIN_KINASE_ATP"/>
    <property type="match status" value="1"/>
</dbReference>
<organism evidence="13 14">
    <name type="scientific">Prymnesium parvum</name>
    <name type="common">Toxic golden alga</name>
    <dbReference type="NCBI Taxonomy" id="97485"/>
    <lineage>
        <taxon>Eukaryota</taxon>
        <taxon>Haptista</taxon>
        <taxon>Haptophyta</taxon>
        <taxon>Prymnesiophyceae</taxon>
        <taxon>Prymnesiales</taxon>
        <taxon>Prymnesiaceae</taxon>
        <taxon>Prymnesium</taxon>
    </lineage>
</organism>
<comment type="similarity">
    <text evidence="10">Belongs to the protein kinase superfamily. Ser/Thr protein kinase family. MAP kinase subfamily.</text>
</comment>
<dbReference type="InterPro" id="IPR003527">
    <property type="entry name" value="MAP_kinase_CS"/>
</dbReference>
<evidence type="ECO:0000256" key="9">
    <source>
        <dbReference type="RuleBase" id="RU000304"/>
    </source>
</evidence>
<dbReference type="PROSITE" id="PS00108">
    <property type="entry name" value="PROTEIN_KINASE_ST"/>
    <property type="match status" value="1"/>
</dbReference>
<dbReference type="FunFam" id="3.30.200.20:FF:000046">
    <property type="entry name" value="Mitogen-activated protein kinase"/>
    <property type="match status" value="1"/>
</dbReference>
<evidence type="ECO:0000313" key="14">
    <source>
        <dbReference type="Proteomes" id="UP001515480"/>
    </source>
</evidence>
<evidence type="ECO:0000256" key="4">
    <source>
        <dbReference type="ARBA" id="ARBA00022777"/>
    </source>
</evidence>
<dbReference type="SMART" id="SM00220">
    <property type="entry name" value="S_TKc"/>
    <property type="match status" value="1"/>
</dbReference>
<dbReference type="AlphaFoldDB" id="A0AB34K6U2"/>
<evidence type="ECO:0000259" key="12">
    <source>
        <dbReference type="PROSITE" id="PS50011"/>
    </source>
</evidence>
<comment type="activity regulation">
    <text evidence="10">Activated by threonine and tyrosine phosphorylation.</text>
</comment>
<dbReference type="PROSITE" id="PS01351">
    <property type="entry name" value="MAPK"/>
    <property type="match status" value="1"/>
</dbReference>